<gene>
    <name evidence="2" type="ORF">BRAN1462_LOCUS18162</name>
</gene>
<reference evidence="2" key="1">
    <citation type="submission" date="2021-01" db="EMBL/GenBank/DDBJ databases">
        <authorList>
            <person name="Corre E."/>
            <person name="Pelletier E."/>
            <person name="Niang G."/>
            <person name="Scheremetjew M."/>
            <person name="Finn R."/>
            <person name="Kale V."/>
            <person name="Holt S."/>
            <person name="Cochrane G."/>
            <person name="Meng A."/>
            <person name="Brown T."/>
            <person name="Cohen L."/>
        </authorList>
    </citation>
    <scope>NUCLEOTIDE SEQUENCE</scope>
    <source>
        <strain evidence="2">RCC3387</strain>
    </source>
</reference>
<keyword evidence="1" id="KW-0732">Signal</keyword>
<protein>
    <submittedName>
        <fullName evidence="2">Uncharacterized protein</fullName>
    </submittedName>
</protein>
<evidence type="ECO:0000313" key="2">
    <source>
        <dbReference type="EMBL" id="CAD9547910.1"/>
    </source>
</evidence>
<accession>A0A7S2JHE2</accession>
<name>A0A7S2JHE2_9DINO</name>
<dbReference type="AlphaFoldDB" id="A0A7S2JHE2"/>
<feature type="chain" id="PRO_5030648563" evidence="1">
    <location>
        <begin position="21"/>
        <end position="195"/>
    </location>
</feature>
<sequence length="195" mass="21155">MLCHLLYSLAVMVPLHPKAAANSAAVRGAAFAQLMKVQNIIANGVQPQALFDPADGARGKLFLYVQATACIRSALQSITGSWFAADFGARFAVSEEGGRDFIQYCTKHLQQVYNNKTAMTRVLGTPWERVMLSQGPTSTIAELLLVICSSDANLKEISKLGGEQALHALSRYGEGAQIRQQATMLLTKMAVMQQH</sequence>
<feature type="signal peptide" evidence="1">
    <location>
        <begin position="1"/>
        <end position="20"/>
    </location>
</feature>
<organism evidence="2">
    <name type="scientific">Zooxanthella nutricula</name>
    <dbReference type="NCBI Taxonomy" id="1333877"/>
    <lineage>
        <taxon>Eukaryota</taxon>
        <taxon>Sar</taxon>
        <taxon>Alveolata</taxon>
        <taxon>Dinophyceae</taxon>
        <taxon>Peridiniales</taxon>
        <taxon>Peridiniales incertae sedis</taxon>
        <taxon>Zooxanthella</taxon>
    </lineage>
</organism>
<dbReference type="EMBL" id="HBGW01028556">
    <property type="protein sequence ID" value="CAD9547910.1"/>
    <property type="molecule type" value="Transcribed_RNA"/>
</dbReference>
<evidence type="ECO:0000256" key="1">
    <source>
        <dbReference type="SAM" id="SignalP"/>
    </source>
</evidence>
<proteinExistence type="predicted"/>